<keyword evidence="4" id="KW-1185">Reference proteome</keyword>
<dbReference type="AlphaFoldDB" id="A0A9X3CER3"/>
<dbReference type="PANTHER" id="PTHR38834:SF3">
    <property type="entry name" value="SOLUTE-BINDING PROTEIN FAMILY 3_N-TERMINAL DOMAIN-CONTAINING PROTEIN"/>
    <property type="match status" value="1"/>
</dbReference>
<dbReference type="SMART" id="SM00062">
    <property type="entry name" value="PBPb"/>
    <property type="match status" value="1"/>
</dbReference>
<organism evidence="3 4">
    <name type="scientific">Vibrio paucivorans</name>
    <dbReference type="NCBI Taxonomy" id="2829489"/>
    <lineage>
        <taxon>Bacteria</taxon>
        <taxon>Pseudomonadati</taxon>
        <taxon>Pseudomonadota</taxon>
        <taxon>Gammaproteobacteria</taxon>
        <taxon>Vibrionales</taxon>
        <taxon>Vibrionaceae</taxon>
        <taxon>Vibrio</taxon>
    </lineage>
</organism>
<name>A0A9X3CER3_9VIBR</name>
<dbReference type="EMBL" id="JAKRRX010000058">
    <property type="protein sequence ID" value="MCW8334448.1"/>
    <property type="molecule type" value="Genomic_DNA"/>
</dbReference>
<sequence>MIGLRLFAVAALLQVSQLVAAEPIELVTLDYPPYIEQKEDRVSGVAVDLVRYVFAELEQPVTITVMPWAEALKSVESGGTDGIFTIFKNRQREQFADYSSQMLFMQNISLVSLKGRDISPRVAMFANSSQFTLCVVNKVSYGKAVDQRIAGGRFKEVIRRESASECARLINEQVADLWVNNEFGARSILVKEKLEEQLEILSPSIDATQSFIAFSKLRNHSELLKNIDQVLFEMKQDGRYNSLIYDYFERLREE</sequence>
<dbReference type="InterPro" id="IPR001638">
    <property type="entry name" value="Solute-binding_3/MltF_N"/>
</dbReference>
<dbReference type="PANTHER" id="PTHR38834">
    <property type="entry name" value="PERIPLASMIC SUBSTRATE BINDING PROTEIN FAMILY 3"/>
    <property type="match status" value="1"/>
</dbReference>
<evidence type="ECO:0000313" key="3">
    <source>
        <dbReference type="EMBL" id="MCW8334448.1"/>
    </source>
</evidence>
<dbReference type="SUPFAM" id="SSF53850">
    <property type="entry name" value="Periplasmic binding protein-like II"/>
    <property type="match status" value="1"/>
</dbReference>
<keyword evidence="1" id="KW-0732">Signal</keyword>
<feature type="domain" description="Solute-binding protein family 3/N-terminal" evidence="2">
    <location>
        <begin position="23"/>
        <end position="250"/>
    </location>
</feature>
<evidence type="ECO:0000259" key="2">
    <source>
        <dbReference type="SMART" id="SM00062"/>
    </source>
</evidence>
<reference evidence="3" key="1">
    <citation type="submission" date="2022-02" db="EMBL/GenBank/DDBJ databases">
        <title>Vibrio sp. nov., a new bacterium isolated from Bohai sea, China.</title>
        <authorList>
            <person name="Yuan Y."/>
        </authorList>
    </citation>
    <scope>NUCLEOTIDE SEQUENCE</scope>
    <source>
        <strain evidence="3">DBSS07</strain>
    </source>
</reference>
<feature type="signal peptide" evidence="1">
    <location>
        <begin position="1"/>
        <end position="21"/>
    </location>
</feature>
<gene>
    <name evidence="3" type="ORF">MD483_11505</name>
</gene>
<proteinExistence type="predicted"/>
<protein>
    <submittedName>
        <fullName evidence="3">Transporter substrate-binding domain-containing protein</fullName>
    </submittedName>
</protein>
<dbReference type="Pfam" id="PF00497">
    <property type="entry name" value="SBP_bac_3"/>
    <property type="match status" value="1"/>
</dbReference>
<accession>A0A9X3CER3</accession>
<evidence type="ECO:0000313" key="4">
    <source>
        <dbReference type="Proteomes" id="UP001155586"/>
    </source>
</evidence>
<dbReference type="Proteomes" id="UP001155586">
    <property type="component" value="Unassembled WGS sequence"/>
</dbReference>
<evidence type="ECO:0000256" key="1">
    <source>
        <dbReference type="SAM" id="SignalP"/>
    </source>
</evidence>
<feature type="chain" id="PRO_5040800382" evidence="1">
    <location>
        <begin position="22"/>
        <end position="254"/>
    </location>
</feature>
<dbReference type="RefSeq" id="WP_265687814.1">
    <property type="nucleotide sequence ID" value="NZ_JAKRRX010000058.1"/>
</dbReference>
<comment type="caution">
    <text evidence="3">The sequence shown here is derived from an EMBL/GenBank/DDBJ whole genome shotgun (WGS) entry which is preliminary data.</text>
</comment>
<dbReference type="Gene3D" id="3.40.190.10">
    <property type="entry name" value="Periplasmic binding protein-like II"/>
    <property type="match status" value="2"/>
</dbReference>